<reference evidence="1 2" key="1">
    <citation type="journal article" date="2014" name="Agronomy (Basel)">
        <title>A Draft Genome Sequence for Ensete ventricosum, the Drought-Tolerant Tree Against Hunger.</title>
        <authorList>
            <person name="Harrison J."/>
            <person name="Moore K.A."/>
            <person name="Paszkiewicz K."/>
            <person name="Jones T."/>
            <person name="Grant M."/>
            <person name="Ambacheew D."/>
            <person name="Muzemil S."/>
            <person name="Studholme D.J."/>
        </authorList>
    </citation>
    <scope>NUCLEOTIDE SEQUENCE [LARGE SCALE GENOMIC DNA]</scope>
</reference>
<evidence type="ECO:0000313" key="1">
    <source>
        <dbReference type="EMBL" id="RRT74909.1"/>
    </source>
</evidence>
<dbReference type="AlphaFoldDB" id="A0A427AF95"/>
<name>A0A427AF95_ENSVE</name>
<dbReference type="EMBL" id="AMZH03002633">
    <property type="protein sequence ID" value="RRT74909.1"/>
    <property type="molecule type" value="Genomic_DNA"/>
</dbReference>
<comment type="caution">
    <text evidence="1">The sequence shown here is derived from an EMBL/GenBank/DDBJ whole genome shotgun (WGS) entry which is preliminary data.</text>
</comment>
<proteinExistence type="predicted"/>
<gene>
    <name evidence="1" type="ORF">B296_00009721</name>
</gene>
<sequence>MDRLYKAMQAQGKPVTALLSAKFNSAEEGTNVDGKVEGGGSRHDMESVRQEIQRVVGNRVDGRDVNYDDIPGVGGYHWFYDPFSAAHAAMCLEEEGGVGGLHRWNEGGWHNQQWAWLEDCRKE</sequence>
<organism evidence="1 2">
    <name type="scientific">Ensete ventricosum</name>
    <name type="common">Abyssinian banana</name>
    <name type="synonym">Musa ensete</name>
    <dbReference type="NCBI Taxonomy" id="4639"/>
    <lineage>
        <taxon>Eukaryota</taxon>
        <taxon>Viridiplantae</taxon>
        <taxon>Streptophyta</taxon>
        <taxon>Embryophyta</taxon>
        <taxon>Tracheophyta</taxon>
        <taxon>Spermatophyta</taxon>
        <taxon>Magnoliopsida</taxon>
        <taxon>Liliopsida</taxon>
        <taxon>Zingiberales</taxon>
        <taxon>Musaceae</taxon>
        <taxon>Ensete</taxon>
    </lineage>
</organism>
<dbReference type="Proteomes" id="UP000287651">
    <property type="component" value="Unassembled WGS sequence"/>
</dbReference>
<accession>A0A427AF95</accession>
<evidence type="ECO:0000313" key="2">
    <source>
        <dbReference type="Proteomes" id="UP000287651"/>
    </source>
</evidence>
<protein>
    <submittedName>
        <fullName evidence="1">Uncharacterized protein</fullName>
    </submittedName>
</protein>